<dbReference type="InterPro" id="IPR000182">
    <property type="entry name" value="GNAT_dom"/>
</dbReference>
<evidence type="ECO:0000256" key="9">
    <source>
        <dbReference type="ARBA" id="ARBA00051225"/>
    </source>
</evidence>
<dbReference type="GO" id="GO:0005634">
    <property type="term" value="C:nucleus"/>
    <property type="evidence" value="ECO:0007669"/>
    <property type="project" value="UniProtKB-SubCell"/>
</dbReference>
<reference evidence="17 18" key="1">
    <citation type="journal article" date="2021" name="Elife">
        <title>Chloroplast acquisition without the gene transfer in kleptoplastic sea slugs, Plakobranchus ocellatus.</title>
        <authorList>
            <person name="Maeda T."/>
            <person name="Takahashi S."/>
            <person name="Yoshida T."/>
            <person name="Shimamura S."/>
            <person name="Takaki Y."/>
            <person name="Nagai Y."/>
            <person name="Toyoda A."/>
            <person name="Suzuki Y."/>
            <person name="Arimoto A."/>
            <person name="Ishii H."/>
            <person name="Satoh N."/>
            <person name="Nishiyama T."/>
            <person name="Hasebe M."/>
            <person name="Maruyama T."/>
            <person name="Minagawa J."/>
            <person name="Obokata J."/>
            <person name="Shigenobu S."/>
        </authorList>
    </citation>
    <scope>NUCLEOTIDE SEQUENCE [LARGE SCALE GENOMIC DNA]</scope>
</reference>
<accession>A0AAV4A2N7</accession>
<proteinExistence type="inferred from homology"/>
<comment type="catalytic activity">
    <reaction evidence="10">
        <text>N-terminal L-methionyl-L-tyrosyl-[protein] + acetyl-CoA = N-terminal N(alpha)-acetyl-L-methionyl-L-tyrosyl-[protein] + CoA + H(+)</text>
        <dbReference type="Rhea" id="RHEA:50532"/>
        <dbReference type="Rhea" id="RHEA-COMP:12717"/>
        <dbReference type="Rhea" id="RHEA-COMP:12718"/>
        <dbReference type="ChEBI" id="CHEBI:15378"/>
        <dbReference type="ChEBI" id="CHEBI:57287"/>
        <dbReference type="ChEBI" id="CHEBI:57288"/>
        <dbReference type="ChEBI" id="CHEBI:133384"/>
        <dbReference type="ChEBI" id="CHEBI:133385"/>
        <dbReference type="EC" id="2.3.1.256"/>
    </reaction>
</comment>
<feature type="domain" description="N-acetyltransferase" evidence="16">
    <location>
        <begin position="233"/>
        <end position="382"/>
    </location>
</feature>
<keyword evidence="6" id="KW-0012">Acyltransferase</keyword>
<evidence type="ECO:0000256" key="11">
    <source>
        <dbReference type="ARBA" id="ARBA00052362"/>
    </source>
</evidence>
<dbReference type="InterPro" id="IPR016181">
    <property type="entry name" value="Acyl_CoA_acyltransferase"/>
</dbReference>
<evidence type="ECO:0000256" key="2">
    <source>
        <dbReference type="ARBA" id="ARBA00004496"/>
    </source>
</evidence>
<organism evidence="17 18">
    <name type="scientific">Plakobranchus ocellatus</name>
    <dbReference type="NCBI Taxonomy" id="259542"/>
    <lineage>
        <taxon>Eukaryota</taxon>
        <taxon>Metazoa</taxon>
        <taxon>Spiralia</taxon>
        <taxon>Lophotrochozoa</taxon>
        <taxon>Mollusca</taxon>
        <taxon>Gastropoda</taxon>
        <taxon>Heterobranchia</taxon>
        <taxon>Euthyneura</taxon>
        <taxon>Panpulmonata</taxon>
        <taxon>Sacoglossa</taxon>
        <taxon>Placobranchoidea</taxon>
        <taxon>Plakobranchidae</taxon>
        <taxon>Plakobranchus</taxon>
    </lineage>
</organism>
<dbReference type="GO" id="GO:0031417">
    <property type="term" value="C:NatC complex"/>
    <property type="evidence" value="ECO:0007669"/>
    <property type="project" value="UniProtKB-ARBA"/>
</dbReference>
<dbReference type="InterPro" id="IPR044542">
    <property type="entry name" value="NAA30-like"/>
</dbReference>
<dbReference type="FunFam" id="3.40.630.30:FF:000010">
    <property type="entry name" value="Putative N-alpha-acetyltransferase 30"/>
    <property type="match status" value="1"/>
</dbReference>
<keyword evidence="3" id="KW-0963">Cytoplasm</keyword>
<gene>
    <name evidence="17" type="ORF">PoB_002735400</name>
</gene>
<comment type="catalytic activity">
    <reaction evidence="8">
        <text>N-terminal L-methionyl-L-isoleucyl-[protein] + acetyl-CoA = N-terminal N(alpha)-acetyl-L-methionyl-L-isoleucyl-[protein] + CoA + H(+)</text>
        <dbReference type="Rhea" id="RHEA:50524"/>
        <dbReference type="Rhea" id="RHEA-COMP:12713"/>
        <dbReference type="Rhea" id="RHEA-COMP:12714"/>
        <dbReference type="ChEBI" id="CHEBI:15378"/>
        <dbReference type="ChEBI" id="CHEBI:57287"/>
        <dbReference type="ChEBI" id="CHEBI:57288"/>
        <dbReference type="ChEBI" id="CHEBI:133379"/>
        <dbReference type="ChEBI" id="CHEBI:133380"/>
        <dbReference type="EC" id="2.3.1.256"/>
    </reaction>
</comment>
<dbReference type="GO" id="GO:0120518">
    <property type="term" value="F:protein N-terminal-methionine acetyltransferase activity"/>
    <property type="evidence" value="ECO:0007669"/>
    <property type="project" value="UniProtKB-EC"/>
</dbReference>
<keyword evidence="5" id="KW-0539">Nucleus</keyword>
<evidence type="ECO:0000256" key="10">
    <source>
        <dbReference type="ARBA" id="ARBA00052207"/>
    </source>
</evidence>
<evidence type="ECO:0000256" key="13">
    <source>
        <dbReference type="ARBA" id="ARBA00066994"/>
    </source>
</evidence>
<keyword evidence="18" id="KW-1185">Reference proteome</keyword>
<evidence type="ECO:0000256" key="6">
    <source>
        <dbReference type="ARBA" id="ARBA00023315"/>
    </source>
</evidence>
<evidence type="ECO:0000256" key="8">
    <source>
        <dbReference type="ARBA" id="ARBA00050754"/>
    </source>
</evidence>
<evidence type="ECO:0000256" key="4">
    <source>
        <dbReference type="ARBA" id="ARBA00022679"/>
    </source>
</evidence>
<dbReference type="PROSITE" id="PS51186">
    <property type="entry name" value="GNAT"/>
    <property type="match status" value="1"/>
</dbReference>
<evidence type="ECO:0000259" key="16">
    <source>
        <dbReference type="PROSITE" id="PS51186"/>
    </source>
</evidence>
<sequence length="382" mass="43566">MAEYKPPISACTLALQECDFNTKCKVSDVLHDSIDTPCDRSSSAEPEVDRDMILRTSKSNCTGQIPEHLKNGDLLCNGKSHMYNTAVSMGSEVLSAENESVDVTSNLKKLNGLNVYKNDLSFIDGIANDIDLHRETNDVDIQSNHVCDIDITSNVLDTKPSQKISHYCDVSLKSEIEQEKTNCDSEKNNFKDNEIDNLLDKLENVSVQSSNSCINVCENENKDDSEENCRHGIEYVVYESERQMPDIMRLITKDLSEPYSIYTYRYFIHNWPRLCFLAKADDKCVGAIVCKLDLHKKMARRGYIAMLAVDSEYRRRQIGSTLVTKAIAAMIQDDCDEVVLETEITNRGALRLYENMGFVRDKRLFRYYLNGVDALRLKLWLR</sequence>
<comment type="subcellular location">
    <subcellularLocation>
        <location evidence="2">Cytoplasm</location>
    </subcellularLocation>
    <subcellularLocation>
        <location evidence="1">Nucleus</location>
    </subcellularLocation>
</comment>
<evidence type="ECO:0000256" key="1">
    <source>
        <dbReference type="ARBA" id="ARBA00004123"/>
    </source>
</evidence>
<comment type="catalytic activity">
    <reaction evidence="9">
        <text>N-terminal L-methionyl-L-leucyl-[protein] + acetyl-CoA = N-terminal N(alpha)-acetyl-L-methionyl-L-leucyl-[protein] + CoA + H(+)</text>
        <dbReference type="Rhea" id="RHEA:50520"/>
        <dbReference type="Rhea" id="RHEA-COMP:12711"/>
        <dbReference type="Rhea" id="RHEA-COMP:12712"/>
        <dbReference type="ChEBI" id="CHEBI:15378"/>
        <dbReference type="ChEBI" id="CHEBI:57287"/>
        <dbReference type="ChEBI" id="CHEBI:57288"/>
        <dbReference type="ChEBI" id="CHEBI:133377"/>
        <dbReference type="ChEBI" id="CHEBI:133378"/>
        <dbReference type="EC" id="2.3.1.256"/>
    </reaction>
</comment>
<evidence type="ECO:0000256" key="7">
    <source>
        <dbReference type="ARBA" id="ARBA00024025"/>
    </source>
</evidence>
<dbReference type="EC" id="2.3.1.256" evidence="13"/>
<evidence type="ECO:0000256" key="5">
    <source>
        <dbReference type="ARBA" id="ARBA00023242"/>
    </source>
</evidence>
<dbReference type="PANTHER" id="PTHR45896:SF1">
    <property type="entry name" value="N-ALPHA-ACETYLTRANSFERASE 30"/>
    <property type="match status" value="1"/>
</dbReference>
<dbReference type="Gene3D" id="3.40.630.30">
    <property type="match status" value="1"/>
</dbReference>
<comment type="catalytic activity">
    <reaction evidence="12">
        <text>N-terminal L-methionyl-L-tryptophyl-[protein] + acetyl-CoA = N-terminal N(alpha)-acetyl-L-methionyl-L-tryptophyl-[protein] + CoA + H(+)</text>
        <dbReference type="Rhea" id="RHEA:50560"/>
        <dbReference type="Rhea" id="RHEA-COMP:12724"/>
        <dbReference type="Rhea" id="RHEA-COMP:12725"/>
        <dbReference type="ChEBI" id="CHEBI:15378"/>
        <dbReference type="ChEBI" id="CHEBI:57287"/>
        <dbReference type="ChEBI" id="CHEBI:57288"/>
        <dbReference type="ChEBI" id="CHEBI:133386"/>
        <dbReference type="ChEBI" id="CHEBI:133387"/>
        <dbReference type="EC" id="2.3.1.256"/>
    </reaction>
</comment>
<dbReference type="CDD" id="cd04301">
    <property type="entry name" value="NAT_SF"/>
    <property type="match status" value="1"/>
</dbReference>
<evidence type="ECO:0000256" key="14">
    <source>
        <dbReference type="ARBA" id="ARBA00076746"/>
    </source>
</evidence>
<comment type="catalytic activity">
    <reaction evidence="11">
        <text>N-terminal L-methionyl-L-phenylalanyl-[protein] + acetyl-CoA = N-terminal N(alpha)-acetyl-L-methionyl-L-phenylalanyl-[protein] + CoA + H(+)</text>
        <dbReference type="Rhea" id="RHEA:50528"/>
        <dbReference type="Rhea" id="RHEA-COMP:12715"/>
        <dbReference type="Rhea" id="RHEA-COMP:12716"/>
        <dbReference type="ChEBI" id="CHEBI:15378"/>
        <dbReference type="ChEBI" id="CHEBI:57287"/>
        <dbReference type="ChEBI" id="CHEBI:57288"/>
        <dbReference type="ChEBI" id="CHEBI:133382"/>
        <dbReference type="ChEBI" id="CHEBI:133383"/>
        <dbReference type="EC" id="2.3.1.256"/>
    </reaction>
</comment>
<dbReference type="AlphaFoldDB" id="A0AAV4A2N7"/>
<evidence type="ECO:0000256" key="3">
    <source>
        <dbReference type="ARBA" id="ARBA00022490"/>
    </source>
</evidence>
<dbReference type="PANTHER" id="PTHR45896">
    <property type="entry name" value="N-ALPHA-ACETYLTRANSFERASE 30"/>
    <property type="match status" value="1"/>
</dbReference>
<evidence type="ECO:0000313" key="17">
    <source>
        <dbReference type="EMBL" id="GFO00849.1"/>
    </source>
</evidence>
<evidence type="ECO:0000256" key="15">
    <source>
        <dbReference type="ARBA" id="ARBA00078622"/>
    </source>
</evidence>
<comment type="similarity">
    <text evidence="7">Belongs to the acetyltransferase family. MAK3 subfamily.</text>
</comment>
<dbReference type="EMBL" id="BLXT01003156">
    <property type="protein sequence ID" value="GFO00849.1"/>
    <property type="molecule type" value="Genomic_DNA"/>
</dbReference>
<evidence type="ECO:0000313" key="18">
    <source>
        <dbReference type="Proteomes" id="UP000735302"/>
    </source>
</evidence>
<name>A0AAV4A2N7_9GAST</name>
<protein>
    <recommendedName>
        <fullName evidence="13">N-terminal methionine N(alpha)-acetyltransferase NatC</fullName>
        <ecNumber evidence="13">2.3.1.256</ecNumber>
    </recommendedName>
    <alternativeName>
        <fullName evidence="14">N-acetyltransferase MAK3 homolog</fullName>
    </alternativeName>
    <alternativeName>
        <fullName evidence="15">NatC catalytic subunit</fullName>
    </alternativeName>
</protein>
<comment type="caution">
    <text evidence="17">The sequence shown here is derived from an EMBL/GenBank/DDBJ whole genome shotgun (WGS) entry which is preliminary data.</text>
</comment>
<dbReference type="SUPFAM" id="SSF55729">
    <property type="entry name" value="Acyl-CoA N-acyltransferases (Nat)"/>
    <property type="match status" value="1"/>
</dbReference>
<keyword evidence="4" id="KW-0808">Transferase</keyword>
<evidence type="ECO:0000256" key="12">
    <source>
        <dbReference type="ARBA" id="ARBA00052477"/>
    </source>
</evidence>
<dbReference type="Proteomes" id="UP000735302">
    <property type="component" value="Unassembled WGS sequence"/>
</dbReference>
<dbReference type="Pfam" id="PF00583">
    <property type="entry name" value="Acetyltransf_1"/>
    <property type="match status" value="1"/>
</dbReference>